<feature type="domain" description="Carrier" evidence="1">
    <location>
        <begin position="29"/>
        <end position="115"/>
    </location>
</feature>
<dbReference type="Gene3D" id="1.10.1200.10">
    <property type="entry name" value="ACP-like"/>
    <property type="match status" value="1"/>
</dbReference>
<sequence length="121" mass="13162">MPVSEERKQDITKSLKRCSEETLAAALRFEETKNLDELDAIILGVLARDAANPRPDGMASVTDDMKLVEDIGMDSFGMIEVVMTAEEVLGLTIATEELGSIVTLGDLKKFLRTKFGASNPS</sequence>
<dbReference type="PROSITE" id="PS50075">
    <property type="entry name" value="CARRIER"/>
    <property type="match status" value="1"/>
</dbReference>
<dbReference type="SUPFAM" id="SSF47336">
    <property type="entry name" value="ACP-like"/>
    <property type="match status" value="1"/>
</dbReference>
<organism evidence="2 3">
    <name type="scientific">Prosthecobacter fluviatilis</name>
    <dbReference type="NCBI Taxonomy" id="445931"/>
    <lineage>
        <taxon>Bacteria</taxon>
        <taxon>Pseudomonadati</taxon>
        <taxon>Verrucomicrobiota</taxon>
        <taxon>Verrucomicrobiia</taxon>
        <taxon>Verrucomicrobiales</taxon>
        <taxon>Verrucomicrobiaceae</taxon>
        <taxon>Prosthecobacter</taxon>
    </lineage>
</organism>
<evidence type="ECO:0000259" key="1">
    <source>
        <dbReference type="PROSITE" id="PS50075"/>
    </source>
</evidence>
<comment type="caution">
    <text evidence="2">The sequence shown here is derived from an EMBL/GenBank/DDBJ whole genome shotgun (WGS) entry which is preliminary data.</text>
</comment>
<name>A0ABW0KZ18_9BACT</name>
<evidence type="ECO:0000313" key="3">
    <source>
        <dbReference type="Proteomes" id="UP001596052"/>
    </source>
</evidence>
<dbReference type="Proteomes" id="UP001596052">
    <property type="component" value="Unassembled WGS sequence"/>
</dbReference>
<proteinExistence type="predicted"/>
<dbReference type="Pfam" id="PF00550">
    <property type="entry name" value="PP-binding"/>
    <property type="match status" value="1"/>
</dbReference>
<dbReference type="InterPro" id="IPR009081">
    <property type="entry name" value="PP-bd_ACP"/>
</dbReference>
<dbReference type="EMBL" id="JBHSMQ010000013">
    <property type="protein sequence ID" value="MFC5457851.1"/>
    <property type="molecule type" value="Genomic_DNA"/>
</dbReference>
<protein>
    <submittedName>
        <fullName evidence="2">Acyl carrier protein</fullName>
    </submittedName>
</protein>
<evidence type="ECO:0000313" key="2">
    <source>
        <dbReference type="EMBL" id="MFC5457851.1"/>
    </source>
</evidence>
<reference evidence="3" key="1">
    <citation type="journal article" date="2019" name="Int. J. Syst. Evol. Microbiol.">
        <title>The Global Catalogue of Microorganisms (GCM) 10K type strain sequencing project: providing services to taxonomists for standard genome sequencing and annotation.</title>
        <authorList>
            <consortium name="The Broad Institute Genomics Platform"/>
            <consortium name="The Broad Institute Genome Sequencing Center for Infectious Disease"/>
            <person name="Wu L."/>
            <person name="Ma J."/>
        </authorList>
    </citation>
    <scope>NUCLEOTIDE SEQUENCE [LARGE SCALE GENOMIC DNA]</scope>
    <source>
        <strain evidence="3">CGMCC 4.1469</strain>
    </source>
</reference>
<accession>A0ABW0KZ18</accession>
<dbReference type="InterPro" id="IPR036736">
    <property type="entry name" value="ACP-like_sf"/>
</dbReference>
<gene>
    <name evidence="2" type="ORF">ACFQDI_23480</name>
</gene>
<keyword evidence="3" id="KW-1185">Reference proteome</keyword>